<accession>A0A8J3EMH3</accession>
<protein>
    <submittedName>
        <fullName evidence="2">Uncharacterized protein</fullName>
    </submittedName>
</protein>
<dbReference type="Proteomes" id="UP000656813">
    <property type="component" value="Unassembled WGS sequence"/>
</dbReference>
<evidence type="ECO:0000256" key="1">
    <source>
        <dbReference type="SAM" id="Coils"/>
    </source>
</evidence>
<keyword evidence="3" id="KW-1185">Reference proteome</keyword>
<dbReference type="AlphaFoldDB" id="A0A8J3EMH3"/>
<dbReference type="RefSeq" id="WP_188497007.1">
    <property type="nucleotide sequence ID" value="NZ_BMFV01000011.1"/>
</dbReference>
<name>A0A8J3EMH3_9BACL</name>
<evidence type="ECO:0000313" key="3">
    <source>
        <dbReference type="Proteomes" id="UP000656813"/>
    </source>
</evidence>
<keyword evidence="1" id="KW-0175">Coiled coil</keyword>
<comment type="caution">
    <text evidence="2">The sequence shown here is derived from an EMBL/GenBank/DDBJ whole genome shotgun (WGS) entry which is preliminary data.</text>
</comment>
<reference evidence="2" key="2">
    <citation type="submission" date="2020-09" db="EMBL/GenBank/DDBJ databases">
        <authorList>
            <person name="Sun Q."/>
            <person name="Zhou Y."/>
        </authorList>
    </citation>
    <scope>NUCLEOTIDE SEQUENCE</scope>
    <source>
        <strain evidence="2">CGMCC 1.12777</strain>
    </source>
</reference>
<gene>
    <name evidence="2" type="ORF">GCM10007096_17300</name>
</gene>
<evidence type="ECO:0000313" key="2">
    <source>
        <dbReference type="EMBL" id="GGH80622.1"/>
    </source>
</evidence>
<sequence>MNDLETRLRLALEKCEQLKKENAMLRKQLYINNNIPFNGQPSYDSKIITKQSSIKEKVGLFRSLFKGRTDGDIF</sequence>
<proteinExistence type="predicted"/>
<organism evidence="2 3">
    <name type="scientific">Pullulanibacillus pueri</name>
    <dbReference type="NCBI Taxonomy" id="1437324"/>
    <lineage>
        <taxon>Bacteria</taxon>
        <taxon>Bacillati</taxon>
        <taxon>Bacillota</taxon>
        <taxon>Bacilli</taxon>
        <taxon>Bacillales</taxon>
        <taxon>Sporolactobacillaceae</taxon>
        <taxon>Pullulanibacillus</taxon>
    </lineage>
</organism>
<reference evidence="2" key="1">
    <citation type="journal article" date="2014" name="Int. J. Syst. Evol. Microbiol.">
        <title>Complete genome sequence of Corynebacterium casei LMG S-19264T (=DSM 44701T), isolated from a smear-ripened cheese.</title>
        <authorList>
            <consortium name="US DOE Joint Genome Institute (JGI-PGF)"/>
            <person name="Walter F."/>
            <person name="Albersmeier A."/>
            <person name="Kalinowski J."/>
            <person name="Ruckert C."/>
        </authorList>
    </citation>
    <scope>NUCLEOTIDE SEQUENCE</scope>
    <source>
        <strain evidence="2">CGMCC 1.12777</strain>
    </source>
</reference>
<dbReference type="EMBL" id="BMFV01000011">
    <property type="protein sequence ID" value="GGH80622.1"/>
    <property type="molecule type" value="Genomic_DNA"/>
</dbReference>
<feature type="coiled-coil region" evidence="1">
    <location>
        <begin position="1"/>
        <end position="28"/>
    </location>
</feature>